<dbReference type="EMBL" id="JAKGAS010000002">
    <property type="protein sequence ID" value="MCF2947365.1"/>
    <property type="molecule type" value="Genomic_DNA"/>
</dbReference>
<reference evidence="2 3" key="1">
    <citation type="submission" date="2022-01" db="EMBL/GenBank/DDBJ databases">
        <title>Paraglaciecola sp. G1-23.</title>
        <authorList>
            <person name="Jin M.S."/>
            <person name="Han D.M."/>
            <person name="Kim H.M."/>
            <person name="Jeon C.O."/>
        </authorList>
    </citation>
    <scope>NUCLEOTIDE SEQUENCE [LARGE SCALE GENOMIC DNA]</scope>
    <source>
        <strain evidence="2 3">G1-23</strain>
    </source>
</reference>
<comment type="caution">
    <text evidence="2">The sequence shown here is derived from an EMBL/GenBank/DDBJ whole genome shotgun (WGS) entry which is preliminary data.</text>
</comment>
<dbReference type="RefSeq" id="WP_235310894.1">
    <property type="nucleotide sequence ID" value="NZ_JAKGAS010000002.1"/>
</dbReference>
<evidence type="ECO:0000313" key="2">
    <source>
        <dbReference type="EMBL" id="MCF2947365.1"/>
    </source>
</evidence>
<dbReference type="InterPro" id="IPR012902">
    <property type="entry name" value="N_methyl_site"/>
</dbReference>
<keyword evidence="1" id="KW-0812">Transmembrane</keyword>
<sequence length="184" mass="20189">MILPKYCHQPKSLGFTLIELIVIISLISILAVSAYSRFTGPSGYAEYTYQARLISALRHIQTRAMFDTRKNLCFQVNFSASPSAFGPPEFSYETPSINSTTCETNIDYSNPDYLVTSATEMADSKVSLVAQDSGGTPYEYIRFDSLGRPQTASGSCNPTCKIELTGESTVKVCVESQGYIHACD</sequence>
<organism evidence="2 3">
    <name type="scientific">Paraglaciecola algarum</name>
    <dbReference type="NCBI Taxonomy" id="3050085"/>
    <lineage>
        <taxon>Bacteria</taxon>
        <taxon>Pseudomonadati</taxon>
        <taxon>Pseudomonadota</taxon>
        <taxon>Gammaproteobacteria</taxon>
        <taxon>Alteromonadales</taxon>
        <taxon>Alteromonadaceae</taxon>
        <taxon>Paraglaciecola</taxon>
    </lineage>
</organism>
<keyword evidence="3" id="KW-1185">Reference proteome</keyword>
<protein>
    <submittedName>
        <fullName evidence="2">Prepilin-type N-terminal cleavage/methylation domain-containing protein</fullName>
    </submittedName>
</protein>
<keyword evidence="1" id="KW-1133">Transmembrane helix</keyword>
<keyword evidence="1" id="KW-0472">Membrane</keyword>
<feature type="transmembrane region" description="Helical" evidence="1">
    <location>
        <begin position="12"/>
        <end position="35"/>
    </location>
</feature>
<dbReference type="Pfam" id="PF07963">
    <property type="entry name" value="N_methyl"/>
    <property type="match status" value="1"/>
</dbReference>
<proteinExistence type="predicted"/>
<gene>
    <name evidence="2" type="ORF">L0668_04540</name>
</gene>
<name>A0ABS9D3N2_9ALTE</name>
<dbReference type="Gene3D" id="3.30.700.10">
    <property type="entry name" value="Glycoprotein, Type 4 Pilin"/>
    <property type="match status" value="1"/>
</dbReference>
<evidence type="ECO:0000256" key="1">
    <source>
        <dbReference type="SAM" id="Phobius"/>
    </source>
</evidence>
<dbReference type="SUPFAM" id="SSF54523">
    <property type="entry name" value="Pili subunits"/>
    <property type="match status" value="1"/>
</dbReference>
<dbReference type="NCBIfam" id="TIGR02532">
    <property type="entry name" value="IV_pilin_GFxxxE"/>
    <property type="match status" value="1"/>
</dbReference>
<evidence type="ECO:0000313" key="3">
    <source>
        <dbReference type="Proteomes" id="UP001521137"/>
    </source>
</evidence>
<dbReference type="InterPro" id="IPR045584">
    <property type="entry name" value="Pilin-like"/>
</dbReference>
<dbReference type="Proteomes" id="UP001521137">
    <property type="component" value="Unassembled WGS sequence"/>
</dbReference>
<accession>A0ABS9D3N2</accession>